<reference evidence="3" key="1">
    <citation type="submission" date="2016-10" db="EMBL/GenBank/DDBJ databases">
        <authorList>
            <person name="Varghese N."/>
            <person name="Submissions S."/>
        </authorList>
    </citation>
    <scope>NUCLEOTIDE SEQUENCE [LARGE SCALE GENOMIC DNA]</scope>
    <source>
        <strain evidence="3">DSM 24450</strain>
    </source>
</reference>
<dbReference type="AlphaFoldDB" id="A0A1I6PR64"/>
<dbReference type="OrthoDB" id="1466811at2"/>
<dbReference type="Proteomes" id="UP000199312">
    <property type="component" value="Unassembled WGS sequence"/>
</dbReference>
<gene>
    <name evidence="2" type="ORF">SAMN04488006_1286</name>
</gene>
<dbReference type="STRING" id="593133.SAMN04488006_1286"/>
<feature type="coiled-coil region" evidence="1">
    <location>
        <begin position="18"/>
        <end position="45"/>
    </location>
</feature>
<keyword evidence="1" id="KW-0175">Coiled coil</keyword>
<protein>
    <recommendedName>
        <fullName evidence="4">Outer membrane protein beta-barrel domain-containing protein</fullName>
    </recommendedName>
</protein>
<dbReference type="EMBL" id="FOZP01000002">
    <property type="protein sequence ID" value="SFS42676.1"/>
    <property type="molecule type" value="Genomic_DNA"/>
</dbReference>
<evidence type="ECO:0000313" key="2">
    <source>
        <dbReference type="EMBL" id="SFS42676.1"/>
    </source>
</evidence>
<evidence type="ECO:0008006" key="4">
    <source>
        <dbReference type="Google" id="ProtNLM"/>
    </source>
</evidence>
<accession>A0A1I6PR64</accession>
<dbReference type="RefSeq" id="WP_090223885.1">
    <property type="nucleotide sequence ID" value="NZ_FOZP01000002.1"/>
</dbReference>
<proteinExistence type="predicted"/>
<name>A0A1I6PR64_9FLAO</name>
<keyword evidence="3" id="KW-1185">Reference proteome</keyword>
<evidence type="ECO:0000256" key="1">
    <source>
        <dbReference type="SAM" id="Coils"/>
    </source>
</evidence>
<evidence type="ECO:0000313" key="3">
    <source>
        <dbReference type="Proteomes" id="UP000199312"/>
    </source>
</evidence>
<organism evidence="2 3">
    <name type="scientific">Lutibacter maritimus</name>
    <dbReference type="NCBI Taxonomy" id="593133"/>
    <lineage>
        <taxon>Bacteria</taxon>
        <taxon>Pseudomonadati</taxon>
        <taxon>Bacteroidota</taxon>
        <taxon>Flavobacteriia</taxon>
        <taxon>Flavobacteriales</taxon>
        <taxon>Flavobacteriaceae</taxon>
        <taxon>Lutibacter</taxon>
    </lineage>
</organism>
<sequence length="351" mass="40454">MKKIVIFVFLIGNCVLCQQSFSQEKTSYQNKLETLKLEKEKVVTNEKEALKKEVIAINKKLEQGEISVLEADKLKNEAAQLHALNIDDRLAIIENSISLLKRNNENQLAETNEYTKVSIEIGSKDGFLKIDDNRSRNQKDIKTYSNLVVAFGLNNSIIEGQNLNDSPYKVGGSRFFEIGWAWDTRMFENTNAVRFKYGVSLQYNGFKLKDNMYFVENGNQTVLEEFPDDLNKSKFRMTNLVFPIHFEFGPSNKIERENSFRYSRNNKFKIGIGGYGGFNIGNLQKLKYKQDGDRIKEKSRKDFNTNNFVYGLSAYVGKDDVSLYIKYDLNPIFKDATIKQNNISLGVRFDM</sequence>